<dbReference type="PANTHER" id="PTHR48090">
    <property type="entry name" value="UNDECAPRENYL-PHOSPHATE 4-DEOXY-4-FORMAMIDO-L-ARABINOSE TRANSFERASE-RELATED"/>
    <property type="match status" value="1"/>
</dbReference>
<dbReference type="RefSeq" id="WP_006313241.1">
    <property type="nucleotide sequence ID" value="NZ_ARZA01000168.1"/>
</dbReference>
<evidence type="ECO:0000313" key="2">
    <source>
        <dbReference type="EMBL" id="EOD00465.1"/>
    </source>
</evidence>
<dbReference type="eggNOG" id="COG1215">
    <property type="taxonomic scope" value="Bacteria"/>
</dbReference>
<dbReference type="InterPro" id="IPR001173">
    <property type="entry name" value="Glyco_trans_2-like"/>
</dbReference>
<dbReference type="AlphaFoldDB" id="R1CDW2"/>
<evidence type="ECO:0000259" key="1">
    <source>
        <dbReference type="Pfam" id="PF00535"/>
    </source>
</evidence>
<sequence length="226" mass="25543">MNSKSKVVCLIPTYNEEKNIENTIKLLKKVKEINKITVIDDGSIDNTAKIVSKLGVNLIKLNKNKGKGYALKTGMLEEDFDYLVLVDGDLKCTINELKKLLYPVLNNQADVTIAKFPKPKSKGGIGLVKSLAKIGVYIFTKKKLDASLSGQRVYKREVIDKISYIPNNFGIDVAMTINTLRCGFNIKEIPVNMKHRETKRNIKGFLHRGKQFIDILNTLVKLSFRR</sequence>
<dbReference type="Gene3D" id="3.90.550.10">
    <property type="entry name" value="Spore Coat Polysaccharide Biosynthesis Protein SpsA, Chain A"/>
    <property type="match status" value="1"/>
</dbReference>
<proteinExistence type="predicted"/>
<reference evidence="2 3" key="1">
    <citation type="journal article" date="2015" name="Geomicrobiol. J.">
        <title>Caldisalinibacter kiritimatiensis gen. nov., sp. nov., a moderately thermohalophilic thiosulfate-reducing bacterium from a hypersaline microbial mat.</title>
        <authorList>
            <person name="Ben Hania W."/>
            <person name="Joseph M."/>
            <person name="Fiebig A."/>
            <person name="Bunk B."/>
            <person name="Klenk H.-P."/>
            <person name="Fardeau M.-L."/>
            <person name="Spring S."/>
        </authorList>
    </citation>
    <scope>NUCLEOTIDE SEQUENCE [LARGE SCALE GENOMIC DNA]</scope>
    <source>
        <strain evidence="2 3">L21-TH-D2</strain>
    </source>
</reference>
<dbReference type="GO" id="GO:0016740">
    <property type="term" value="F:transferase activity"/>
    <property type="evidence" value="ECO:0007669"/>
    <property type="project" value="UniProtKB-KW"/>
</dbReference>
<dbReference type="EMBL" id="ARZA01000168">
    <property type="protein sequence ID" value="EOD00465.1"/>
    <property type="molecule type" value="Genomic_DNA"/>
</dbReference>
<dbReference type="OrthoDB" id="9810303at2"/>
<keyword evidence="3" id="KW-1185">Reference proteome</keyword>
<dbReference type="SUPFAM" id="SSF53448">
    <property type="entry name" value="Nucleotide-diphospho-sugar transferases"/>
    <property type="match status" value="1"/>
</dbReference>
<protein>
    <submittedName>
        <fullName evidence="2">Putative glycosyltransferase</fullName>
    </submittedName>
</protein>
<feature type="domain" description="Glycosyltransferase 2-like" evidence="1">
    <location>
        <begin position="10"/>
        <end position="128"/>
    </location>
</feature>
<dbReference type="InterPro" id="IPR029044">
    <property type="entry name" value="Nucleotide-diphossugar_trans"/>
</dbReference>
<gene>
    <name evidence="2" type="ORF">L21TH_1485</name>
</gene>
<evidence type="ECO:0000313" key="3">
    <source>
        <dbReference type="Proteomes" id="UP000013378"/>
    </source>
</evidence>
<dbReference type="Pfam" id="PF00535">
    <property type="entry name" value="Glycos_transf_2"/>
    <property type="match status" value="1"/>
</dbReference>
<organism evidence="2 3">
    <name type="scientific">Caldisalinibacter kiritimatiensis</name>
    <dbReference type="NCBI Taxonomy" id="1304284"/>
    <lineage>
        <taxon>Bacteria</taxon>
        <taxon>Bacillati</taxon>
        <taxon>Bacillota</taxon>
        <taxon>Tissierellia</taxon>
        <taxon>Tissierellales</taxon>
        <taxon>Thermohalobacteraceae</taxon>
        <taxon>Caldisalinibacter</taxon>
    </lineage>
</organism>
<accession>R1CDW2</accession>
<dbReference type="CDD" id="cd04179">
    <property type="entry name" value="DPM_DPG-synthase_like"/>
    <property type="match status" value="1"/>
</dbReference>
<name>R1CDW2_9FIRM</name>
<dbReference type="Proteomes" id="UP000013378">
    <property type="component" value="Unassembled WGS sequence"/>
</dbReference>
<dbReference type="InterPro" id="IPR050256">
    <property type="entry name" value="Glycosyltransferase_2"/>
</dbReference>
<dbReference type="STRING" id="1304284.L21TH_1485"/>
<dbReference type="PANTHER" id="PTHR48090:SF7">
    <property type="entry name" value="RFBJ PROTEIN"/>
    <property type="match status" value="1"/>
</dbReference>
<keyword evidence="2" id="KW-0808">Transferase</keyword>
<comment type="caution">
    <text evidence="2">The sequence shown here is derived from an EMBL/GenBank/DDBJ whole genome shotgun (WGS) entry which is preliminary data.</text>
</comment>